<dbReference type="AlphaFoldDB" id="A0A1G1ZNB1"/>
<gene>
    <name evidence="2" type="ORF">A3A16_02405</name>
</gene>
<keyword evidence="1" id="KW-0472">Membrane</keyword>
<feature type="transmembrane region" description="Helical" evidence="1">
    <location>
        <begin position="60"/>
        <end position="80"/>
    </location>
</feature>
<evidence type="ECO:0000313" key="2">
    <source>
        <dbReference type="EMBL" id="OGY66138.1"/>
    </source>
</evidence>
<protein>
    <submittedName>
        <fullName evidence="2">Uncharacterized protein</fullName>
    </submittedName>
</protein>
<sequence>MVARAIGIKTLEKSTPLMLGQMIFGRESRGLLPGAIGIFWYLLNGVVLGIIFYYLAAAGIIFKLTVGSAIVFGIILWLLFNLLFLPITGQGIFGSRTQKGILIVGAASLIAYAVYGFSLGYFLSVLL</sequence>
<proteinExistence type="predicted"/>
<reference evidence="2 3" key="1">
    <citation type="journal article" date="2016" name="Nat. Commun.">
        <title>Thousands of microbial genomes shed light on interconnected biogeochemical processes in an aquifer system.</title>
        <authorList>
            <person name="Anantharaman K."/>
            <person name="Brown C.T."/>
            <person name="Hug L.A."/>
            <person name="Sharon I."/>
            <person name="Castelle C.J."/>
            <person name="Probst A.J."/>
            <person name="Thomas B.C."/>
            <person name="Singh A."/>
            <person name="Wilkins M.J."/>
            <person name="Karaoz U."/>
            <person name="Brodie E.L."/>
            <person name="Williams K.H."/>
            <person name="Hubbard S.S."/>
            <person name="Banfield J.F."/>
        </authorList>
    </citation>
    <scope>NUCLEOTIDE SEQUENCE [LARGE SCALE GENOMIC DNA]</scope>
</reference>
<comment type="caution">
    <text evidence="2">The sequence shown here is derived from an EMBL/GenBank/DDBJ whole genome shotgun (WGS) entry which is preliminary data.</text>
</comment>
<keyword evidence="1" id="KW-0812">Transmembrane</keyword>
<dbReference type="Pfam" id="PF20587">
    <property type="entry name" value="DUF6789"/>
    <property type="match status" value="1"/>
</dbReference>
<dbReference type="EMBL" id="MHJJ01000004">
    <property type="protein sequence ID" value="OGY66138.1"/>
    <property type="molecule type" value="Genomic_DNA"/>
</dbReference>
<dbReference type="Proteomes" id="UP000177942">
    <property type="component" value="Unassembled WGS sequence"/>
</dbReference>
<evidence type="ECO:0000256" key="1">
    <source>
        <dbReference type="SAM" id="Phobius"/>
    </source>
</evidence>
<organism evidence="2 3">
    <name type="scientific">Candidatus Harrisonbacteria bacterium RIFCSPLOWO2_01_FULL_44_18</name>
    <dbReference type="NCBI Taxonomy" id="1798407"/>
    <lineage>
        <taxon>Bacteria</taxon>
        <taxon>Candidatus Harrisoniibacteriota</taxon>
    </lineage>
</organism>
<feature type="transmembrane region" description="Helical" evidence="1">
    <location>
        <begin position="101"/>
        <end position="123"/>
    </location>
</feature>
<feature type="transmembrane region" description="Helical" evidence="1">
    <location>
        <begin position="31"/>
        <end position="54"/>
    </location>
</feature>
<accession>A0A1G1ZNB1</accession>
<keyword evidence="1" id="KW-1133">Transmembrane helix</keyword>
<dbReference type="InterPro" id="IPR046739">
    <property type="entry name" value="DUF6789"/>
</dbReference>
<name>A0A1G1ZNB1_9BACT</name>
<evidence type="ECO:0000313" key="3">
    <source>
        <dbReference type="Proteomes" id="UP000177942"/>
    </source>
</evidence>